<dbReference type="EMBL" id="FMAJ01000001">
    <property type="protein sequence ID" value="SCB56210.1"/>
    <property type="molecule type" value="Genomic_DNA"/>
</dbReference>
<name>A0A1C3XVD7_9HYPH</name>
<sequence>MVTPSVLPDISTKRVEISKRLDHRSLAAVEEQSYGSWLGKPLSPAVLPPRGGDVRQNRGGATR</sequence>
<protein>
    <submittedName>
        <fullName evidence="2">Uncharacterized protein</fullName>
    </submittedName>
</protein>
<evidence type="ECO:0000256" key="1">
    <source>
        <dbReference type="SAM" id="MobiDB-lite"/>
    </source>
</evidence>
<evidence type="ECO:0000313" key="2">
    <source>
        <dbReference type="EMBL" id="SCB56210.1"/>
    </source>
</evidence>
<proteinExistence type="predicted"/>
<dbReference type="Proteomes" id="UP000198723">
    <property type="component" value="Unassembled WGS sequence"/>
</dbReference>
<dbReference type="AlphaFoldDB" id="A0A1C3XVD7"/>
<accession>A0A1C3XVD7</accession>
<feature type="region of interest" description="Disordered" evidence="1">
    <location>
        <begin position="39"/>
        <end position="63"/>
    </location>
</feature>
<gene>
    <name evidence="2" type="ORF">GA0061105_10138</name>
</gene>
<reference evidence="2 3" key="1">
    <citation type="submission" date="2016-08" db="EMBL/GenBank/DDBJ databases">
        <authorList>
            <person name="Seilhamer J.J."/>
        </authorList>
    </citation>
    <scope>NUCLEOTIDE SEQUENCE [LARGE SCALE GENOMIC DNA]</scope>
    <source>
        <strain evidence="2 3">HBR26</strain>
    </source>
</reference>
<organism evidence="2 3">
    <name type="scientific">Rhizobium aethiopicum</name>
    <dbReference type="NCBI Taxonomy" id="1138170"/>
    <lineage>
        <taxon>Bacteria</taxon>
        <taxon>Pseudomonadati</taxon>
        <taxon>Pseudomonadota</taxon>
        <taxon>Alphaproteobacteria</taxon>
        <taxon>Hyphomicrobiales</taxon>
        <taxon>Rhizobiaceae</taxon>
        <taxon>Rhizobium/Agrobacterium group</taxon>
        <taxon>Rhizobium</taxon>
    </lineage>
</organism>
<evidence type="ECO:0000313" key="3">
    <source>
        <dbReference type="Proteomes" id="UP000198723"/>
    </source>
</evidence>